<feature type="domain" description="Alpha/beta hydrolase fold-3" evidence="2">
    <location>
        <begin position="59"/>
        <end position="262"/>
    </location>
</feature>
<keyword evidence="1 3" id="KW-0378">Hydrolase</keyword>
<proteinExistence type="predicted"/>
<dbReference type="GO" id="GO:0016787">
    <property type="term" value="F:hydrolase activity"/>
    <property type="evidence" value="ECO:0007669"/>
    <property type="project" value="UniProtKB-KW"/>
</dbReference>
<dbReference type="InterPro" id="IPR050300">
    <property type="entry name" value="GDXG_lipolytic_enzyme"/>
</dbReference>
<evidence type="ECO:0000313" key="4">
    <source>
        <dbReference type="Proteomes" id="UP000326924"/>
    </source>
</evidence>
<evidence type="ECO:0000259" key="2">
    <source>
        <dbReference type="Pfam" id="PF07859"/>
    </source>
</evidence>
<organism evidence="3 4">
    <name type="scientific">Sphaerosporella brunnea</name>
    <dbReference type="NCBI Taxonomy" id="1250544"/>
    <lineage>
        <taxon>Eukaryota</taxon>
        <taxon>Fungi</taxon>
        <taxon>Dikarya</taxon>
        <taxon>Ascomycota</taxon>
        <taxon>Pezizomycotina</taxon>
        <taxon>Pezizomycetes</taxon>
        <taxon>Pezizales</taxon>
        <taxon>Pyronemataceae</taxon>
        <taxon>Sphaerosporella</taxon>
    </lineage>
</organism>
<dbReference type="Pfam" id="PF07859">
    <property type="entry name" value="Abhydrolase_3"/>
    <property type="match status" value="1"/>
</dbReference>
<dbReference type="PANTHER" id="PTHR48081:SF8">
    <property type="entry name" value="ALPHA_BETA HYDROLASE FOLD-3 DOMAIN-CONTAINING PROTEIN-RELATED"/>
    <property type="match status" value="1"/>
</dbReference>
<dbReference type="OrthoDB" id="408631at2759"/>
<dbReference type="EMBL" id="VXIS01000115">
    <property type="protein sequence ID" value="KAA8903643.1"/>
    <property type="molecule type" value="Genomic_DNA"/>
</dbReference>
<dbReference type="SUPFAM" id="SSF53474">
    <property type="entry name" value="alpha/beta-Hydrolases"/>
    <property type="match status" value="1"/>
</dbReference>
<dbReference type="InterPro" id="IPR013094">
    <property type="entry name" value="AB_hydrolase_3"/>
</dbReference>
<dbReference type="InterPro" id="IPR029058">
    <property type="entry name" value="AB_hydrolase_fold"/>
</dbReference>
<accession>A0A5J5EU72</accession>
<dbReference type="PANTHER" id="PTHR48081">
    <property type="entry name" value="AB HYDROLASE SUPERFAMILY PROTEIN C4A8.06C"/>
    <property type="match status" value="1"/>
</dbReference>
<sequence length="289" mass="31898">MQTLSSLELKSIRGNYRLKVGDFPSHPDDVLQIPSRDSGRTIKAHVYRSKANKKPSPVLINFHSSGFIIPLHGSDDEYCRYIAERTDYTVIDVSYRLAPENPFPAAPHDMEDSIKWVLNRPQEFDPSHVAISGFSAGGNLALVACATVFPKGTFRCVIAFYPPVDLAKDPGLKAAPDPSGKPIPPFVARSFNQCYIPADVDPKDHRISPCFAAPENFPNKALIITCAYDSLAPEAEALARKIQAVPGNHVVHRRMEKCDHAWNLTTKEGTPQEQAKKDAYALAADILHL</sequence>
<dbReference type="Gene3D" id="3.40.50.1820">
    <property type="entry name" value="alpha/beta hydrolase"/>
    <property type="match status" value="1"/>
</dbReference>
<evidence type="ECO:0000313" key="3">
    <source>
        <dbReference type="EMBL" id="KAA8903643.1"/>
    </source>
</evidence>
<dbReference type="InParanoid" id="A0A5J5EU72"/>
<evidence type="ECO:0000256" key="1">
    <source>
        <dbReference type="ARBA" id="ARBA00022801"/>
    </source>
</evidence>
<protein>
    <submittedName>
        <fullName evidence="3">Alpha/Beta hydrolase protein</fullName>
    </submittedName>
</protein>
<comment type="caution">
    <text evidence="3">The sequence shown here is derived from an EMBL/GenBank/DDBJ whole genome shotgun (WGS) entry which is preliminary data.</text>
</comment>
<gene>
    <name evidence="3" type="ORF">FN846DRAFT_50584</name>
</gene>
<dbReference type="Proteomes" id="UP000326924">
    <property type="component" value="Unassembled WGS sequence"/>
</dbReference>
<reference evidence="3 4" key="1">
    <citation type="submission" date="2019-09" db="EMBL/GenBank/DDBJ databases">
        <title>Draft genome of the ectomycorrhizal ascomycete Sphaerosporella brunnea.</title>
        <authorList>
            <consortium name="DOE Joint Genome Institute"/>
            <person name="Benucci G.M."/>
            <person name="Marozzi G."/>
            <person name="Antonielli L."/>
            <person name="Sanchez S."/>
            <person name="Marco P."/>
            <person name="Wang X."/>
            <person name="Falini L.B."/>
            <person name="Barry K."/>
            <person name="Haridas S."/>
            <person name="Lipzen A."/>
            <person name="Labutti K."/>
            <person name="Grigoriev I.V."/>
            <person name="Murat C."/>
            <person name="Martin F."/>
            <person name="Albertini E."/>
            <person name="Donnini D."/>
            <person name="Bonito G."/>
        </authorList>
    </citation>
    <scope>NUCLEOTIDE SEQUENCE [LARGE SCALE GENOMIC DNA]</scope>
    <source>
        <strain evidence="3 4">Sb_GMNB300</strain>
    </source>
</reference>
<keyword evidence="4" id="KW-1185">Reference proteome</keyword>
<name>A0A5J5EU72_9PEZI</name>
<dbReference type="AlphaFoldDB" id="A0A5J5EU72"/>